<dbReference type="PANTHER" id="PTHR10612">
    <property type="entry name" value="APOLIPOPROTEIN D"/>
    <property type="match status" value="1"/>
</dbReference>
<dbReference type="InterPro" id="IPR000566">
    <property type="entry name" value="Lipocln_cytosolic_FA-bd_dom"/>
</dbReference>
<evidence type="ECO:0000313" key="7">
    <source>
        <dbReference type="Proteomes" id="UP001445076"/>
    </source>
</evidence>
<dbReference type="PIRSF" id="PIRSF036893">
    <property type="entry name" value="Lipocalin_ApoD"/>
    <property type="match status" value="1"/>
</dbReference>
<feature type="non-terminal residue" evidence="6">
    <location>
        <position position="1"/>
    </location>
</feature>
<evidence type="ECO:0000259" key="5">
    <source>
        <dbReference type="Pfam" id="PF00061"/>
    </source>
</evidence>
<comment type="caution">
    <text evidence="6">The sequence shown here is derived from an EMBL/GenBank/DDBJ whole genome shotgun (WGS) entry which is preliminary data.</text>
</comment>
<name>A0AAW0Y7T9_CHEQU</name>
<evidence type="ECO:0000256" key="1">
    <source>
        <dbReference type="ARBA" id="ARBA00006889"/>
    </source>
</evidence>
<dbReference type="Gene3D" id="2.40.128.20">
    <property type="match status" value="1"/>
</dbReference>
<proteinExistence type="inferred from homology"/>
<keyword evidence="7" id="KW-1185">Reference proteome</keyword>
<dbReference type="GO" id="GO:0000302">
    <property type="term" value="P:response to reactive oxygen species"/>
    <property type="evidence" value="ECO:0007669"/>
    <property type="project" value="TreeGrafter"/>
</dbReference>
<dbReference type="AlphaFoldDB" id="A0AAW0Y7T9"/>
<dbReference type="Pfam" id="PF00061">
    <property type="entry name" value="Lipocalin"/>
    <property type="match status" value="1"/>
</dbReference>
<feature type="domain" description="Lipocalin/cytosolic fatty-acid binding" evidence="5">
    <location>
        <begin position="70"/>
        <end position="197"/>
    </location>
</feature>
<dbReference type="InterPro" id="IPR022272">
    <property type="entry name" value="Lipocalin_CS"/>
</dbReference>
<feature type="signal peptide" evidence="4">
    <location>
        <begin position="1"/>
        <end position="34"/>
    </location>
</feature>
<dbReference type="InterPro" id="IPR012674">
    <property type="entry name" value="Calycin"/>
</dbReference>
<evidence type="ECO:0000256" key="2">
    <source>
        <dbReference type="ARBA" id="ARBA00023157"/>
    </source>
</evidence>
<evidence type="ECO:0000256" key="4">
    <source>
        <dbReference type="SAM" id="SignalP"/>
    </source>
</evidence>
<dbReference type="InterPro" id="IPR022271">
    <property type="entry name" value="Lipocalin_ApoD"/>
</dbReference>
<gene>
    <name evidence="6" type="ORF">OTU49_016313</name>
</gene>
<accession>A0AAW0Y7T9</accession>
<keyword evidence="2" id="KW-1015">Disulfide bond</keyword>
<sequence>CEQGSSPSDNMFSSTLIVLQVLLLVMSMLDNTEAAESPHFLLKGQCPEVTLAEGFDAQKFGGLWYRIGGLPNVEERSVNCTVYNYVDTGSGYQVNSTGIGRDGAAVNQSINLTVTTPGTAKFSTRVRTFDAEMMVLNTDYTTYCCLFTCYNFQGTHKAIFAWILSRTSSLDKQKIASCQKELERVGVPLDRLRGTYQGQQCNHQ</sequence>
<keyword evidence="4" id="KW-0732">Signal</keyword>
<dbReference type="Proteomes" id="UP001445076">
    <property type="component" value="Unassembled WGS sequence"/>
</dbReference>
<organism evidence="6 7">
    <name type="scientific">Cherax quadricarinatus</name>
    <name type="common">Australian red claw crayfish</name>
    <dbReference type="NCBI Taxonomy" id="27406"/>
    <lineage>
        <taxon>Eukaryota</taxon>
        <taxon>Metazoa</taxon>
        <taxon>Ecdysozoa</taxon>
        <taxon>Arthropoda</taxon>
        <taxon>Crustacea</taxon>
        <taxon>Multicrustacea</taxon>
        <taxon>Malacostraca</taxon>
        <taxon>Eumalacostraca</taxon>
        <taxon>Eucarida</taxon>
        <taxon>Decapoda</taxon>
        <taxon>Pleocyemata</taxon>
        <taxon>Astacidea</taxon>
        <taxon>Parastacoidea</taxon>
        <taxon>Parastacidae</taxon>
        <taxon>Cherax</taxon>
    </lineage>
</organism>
<dbReference type="PROSITE" id="PS00213">
    <property type="entry name" value="LIPOCALIN"/>
    <property type="match status" value="1"/>
</dbReference>
<dbReference type="EMBL" id="JARKIK010000013">
    <property type="protein sequence ID" value="KAK8748096.1"/>
    <property type="molecule type" value="Genomic_DNA"/>
</dbReference>
<feature type="chain" id="PRO_5043329150" description="Lipocalin/cytosolic fatty-acid binding domain-containing protein" evidence="4">
    <location>
        <begin position="35"/>
        <end position="204"/>
    </location>
</feature>
<evidence type="ECO:0000256" key="3">
    <source>
        <dbReference type="RuleBase" id="RU003695"/>
    </source>
</evidence>
<reference evidence="6 7" key="1">
    <citation type="journal article" date="2024" name="BMC Genomics">
        <title>Genome assembly of redclaw crayfish (Cherax quadricarinatus) provides insights into its immune adaptation and hypoxia tolerance.</title>
        <authorList>
            <person name="Liu Z."/>
            <person name="Zheng J."/>
            <person name="Li H."/>
            <person name="Fang K."/>
            <person name="Wang S."/>
            <person name="He J."/>
            <person name="Zhou D."/>
            <person name="Weng S."/>
            <person name="Chi M."/>
            <person name="Gu Z."/>
            <person name="He J."/>
            <person name="Li F."/>
            <person name="Wang M."/>
        </authorList>
    </citation>
    <scope>NUCLEOTIDE SEQUENCE [LARGE SCALE GENOMIC DNA]</scope>
    <source>
        <strain evidence="6">ZL_2023a</strain>
    </source>
</reference>
<dbReference type="PANTHER" id="PTHR10612:SF62">
    <property type="entry name" value="LIPOCALIN_CYTOSOLIC FATTY-ACID BINDING DOMAIN-CONTAINING PROTEIN"/>
    <property type="match status" value="1"/>
</dbReference>
<dbReference type="SUPFAM" id="SSF50814">
    <property type="entry name" value="Lipocalins"/>
    <property type="match status" value="1"/>
</dbReference>
<dbReference type="InterPro" id="IPR003057">
    <property type="entry name" value="Invtbrt_color"/>
</dbReference>
<comment type="similarity">
    <text evidence="1 3">Belongs to the calycin superfamily. Lipocalin family.</text>
</comment>
<dbReference type="GO" id="GO:0031409">
    <property type="term" value="F:pigment binding"/>
    <property type="evidence" value="ECO:0007669"/>
    <property type="project" value="InterPro"/>
</dbReference>
<dbReference type="GO" id="GO:0006629">
    <property type="term" value="P:lipid metabolic process"/>
    <property type="evidence" value="ECO:0007669"/>
    <property type="project" value="TreeGrafter"/>
</dbReference>
<evidence type="ECO:0000313" key="6">
    <source>
        <dbReference type="EMBL" id="KAK8748096.1"/>
    </source>
</evidence>
<protein>
    <recommendedName>
        <fullName evidence="5">Lipocalin/cytosolic fatty-acid binding domain-containing protein</fullName>
    </recommendedName>
</protein>
<dbReference type="GO" id="GO:0005737">
    <property type="term" value="C:cytoplasm"/>
    <property type="evidence" value="ECO:0007669"/>
    <property type="project" value="TreeGrafter"/>
</dbReference>
<dbReference type="PRINTS" id="PR01273">
    <property type="entry name" value="INVTBRTCOLOR"/>
</dbReference>